<comment type="caution">
    <text evidence="3">The sequence shown here is derived from an EMBL/GenBank/DDBJ whole genome shotgun (WGS) entry which is preliminary data.</text>
</comment>
<accession>A0A428SAT3</accession>
<evidence type="ECO:0000256" key="1">
    <source>
        <dbReference type="SAM" id="Coils"/>
    </source>
</evidence>
<evidence type="ECO:0000256" key="2">
    <source>
        <dbReference type="SAM" id="MobiDB-lite"/>
    </source>
</evidence>
<evidence type="ECO:0000313" key="3">
    <source>
        <dbReference type="EMBL" id="RSL86888.1"/>
    </source>
</evidence>
<feature type="coiled-coil region" evidence="1">
    <location>
        <begin position="135"/>
        <end position="162"/>
    </location>
</feature>
<sequence length="207" mass="22953">MECESSTRATLGDIGTAQTGHDPVAHPRIDEATGQIAPWRRRYCRGLRLHGEDGQKVKETNASVVLLHKQCDEAVERLRENLADADALLKAKGMASWIGGLMSSFAALATLAPQLTQALENAEFSVPNSQPMSNVLRLAENVPRLREENVALREQVEELHLELKARDDLRASSKEALEQQKADFDNTELCLKESSARDRQQRAEVQG</sequence>
<keyword evidence="4" id="KW-1185">Reference proteome</keyword>
<protein>
    <submittedName>
        <fullName evidence="3">Uncharacterized protein</fullName>
    </submittedName>
</protein>
<feature type="region of interest" description="Disordered" evidence="2">
    <location>
        <begin position="1"/>
        <end position="26"/>
    </location>
</feature>
<organism evidence="3 4">
    <name type="scientific">Fusarium ambrosium</name>
    <dbReference type="NCBI Taxonomy" id="131363"/>
    <lineage>
        <taxon>Eukaryota</taxon>
        <taxon>Fungi</taxon>
        <taxon>Dikarya</taxon>
        <taxon>Ascomycota</taxon>
        <taxon>Pezizomycotina</taxon>
        <taxon>Sordariomycetes</taxon>
        <taxon>Hypocreomycetidae</taxon>
        <taxon>Hypocreales</taxon>
        <taxon>Nectriaceae</taxon>
        <taxon>Fusarium</taxon>
        <taxon>Fusarium solani species complex</taxon>
    </lineage>
</organism>
<proteinExistence type="predicted"/>
<gene>
    <name evidence="3" type="ORF">CDV31_016337</name>
</gene>
<dbReference type="AlphaFoldDB" id="A0A428SAT3"/>
<keyword evidence="1" id="KW-0175">Coiled coil</keyword>
<dbReference type="EMBL" id="NIZV01000517">
    <property type="protein sequence ID" value="RSL86888.1"/>
    <property type="molecule type" value="Genomic_DNA"/>
</dbReference>
<dbReference type="Proteomes" id="UP000288429">
    <property type="component" value="Unassembled WGS sequence"/>
</dbReference>
<reference evidence="3 4" key="1">
    <citation type="submission" date="2017-06" db="EMBL/GenBank/DDBJ databases">
        <title>Cmopartive genomic analysis of Ambrosia Fusariam Clade fungi.</title>
        <authorList>
            <person name="Stajich J.E."/>
            <person name="Carrillo J."/>
            <person name="Kijimoto T."/>
            <person name="Eskalen A."/>
            <person name="O'Donnell K."/>
            <person name="Kasson M."/>
        </authorList>
    </citation>
    <scope>NUCLEOTIDE SEQUENCE [LARGE SCALE GENOMIC DNA]</scope>
    <source>
        <strain evidence="3 4">NRRL 20438</strain>
    </source>
</reference>
<name>A0A428SAT3_9HYPO</name>
<evidence type="ECO:0000313" key="4">
    <source>
        <dbReference type="Proteomes" id="UP000288429"/>
    </source>
</evidence>